<dbReference type="EMBL" id="CADIKM010000082">
    <property type="protein sequence ID" value="CAB3806280.1"/>
    <property type="molecule type" value="Genomic_DNA"/>
</dbReference>
<sequence length="192" mass="21661">MPRPPDPQRTKALLAIRQHVAEHGAVEGPRLAKKLFPDVPKPTWSTWCAMVRDADRDLAEEVRAVVPRPAQTLAPLTNEHHEVARRAIDFYSELDAMVADARLLASYAVVATDDGTRRVKNPQILAVSHRMRATNLALAMKYAETVWNVERLEQMHDAIATAVLQADRQTVERVFAAMKEVQSRWDPERNPS</sequence>
<keyword evidence="2" id="KW-1185">Reference proteome</keyword>
<evidence type="ECO:0000313" key="1">
    <source>
        <dbReference type="EMBL" id="CAB3806280.1"/>
    </source>
</evidence>
<organism evidence="1 2">
    <name type="scientific">Pararobbsia alpina</name>
    <dbReference type="NCBI Taxonomy" id="621374"/>
    <lineage>
        <taxon>Bacteria</taxon>
        <taxon>Pseudomonadati</taxon>
        <taxon>Pseudomonadota</taxon>
        <taxon>Betaproteobacteria</taxon>
        <taxon>Burkholderiales</taxon>
        <taxon>Burkholderiaceae</taxon>
        <taxon>Pararobbsia</taxon>
    </lineage>
</organism>
<protein>
    <submittedName>
        <fullName evidence="1">Uncharacterized protein</fullName>
    </submittedName>
</protein>
<accession>A0A6S7DH22</accession>
<name>A0A6S7DH22_9BURK</name>
<dbReference type="AlphaFoldDB" id="A0A6S7DH22"/>
<gene>
    <name evidence="1" type="ORF">LMG28138_05791</name>
</gene>
<reference evidence="1 2" key="1">
    <citation type="submission" date="2020-04" db="EMBL/GenBank/DDBJ databases">
        <authorList>
            <person name="De Canck E."/>
        </authorList>
    </citation>
    <scope>NUCLEOTIDE SEQUENCE [LARGE SCALE GENOMIC DNA]</scope>
    <source>
        <strain evidence="1 2">LMG 28138</strain>
    </source>
</reference>
<evidence type="ECO:0000313" key="2">
    <source>
        <dbReference type="Proteomes" id="UP000494115"/>
    </source>
</evidence>
<dbReference type="Proteomes" id="UP000494115">
    <property type="component" value="Unassembled WGS sequence"/>
</dbReference>
<proteinExistence type="predicted"/>